<dbReference type="STRING" id="563192.HMPREF0179_02579"/>
<dbReference type="Gene3D" id="3.40.50.150">
    <property type="entry name" value="Vaccinia Virus protein VP39"/>
    <property type="match status" value="1"/>
</dbReference>
<dbReference type="RefSeq" id="WP_005028488.1">
    <property type="nucleotide sequence ID" value="NZ_KE150238.1"/>
</dbReference>
<dbReference type="EMBL" id="ADCP02000001">
    <property type="protein sequence ID" value="EFV43640.1"/>
    <property type="molecule type" value="Genomic_DNA"/>
</dbReference>
<dbReference type="eggNOG" id="COG3963">
    <property type="taxonomic scope" value="Bacteria"/>
</dbReference>
<dbReference type="OrthoDB" id="9805585at2"/>
<comment type="caution">
    <text evidence="2">The sequence shown here is derived from an EMBL/GenBank/DDBJ whole genome shotgun (WGS) entry which is preliminary data.</text>
</comment>
<protein>
    <recommendedName>
        <fullName evidence="1">Methyltransferase domain-containing protein</fullName>
    </recommendedName>
</protein>
<dbReference type="HOGENOM" id="CLU_085338_0_0_7"/>
<sequence>MVCPSGMPLARSMAAFAPRKGDGLVVELGAGTGTVTRQLLDAGIAPRRLVVVEQSPVMVSLLRERFPQLAILEADARWLAGCLPRDRQVDCIVSSLPLLSLNERVRNQIISAMFEVLHEGGLLIQYTYSWRKANAFLKDGFRCIGSSQVWHNVPPARIFRFRREAGARVR</sequence>
<name>E5Y8R1_BILW3</name>
<evidence type="ECO:0000313" key="3">
    <source>
        <dbReference type="Proteomes" id="UP000006034"/>
    </source>
</evidence>
<feature type="domain" description="Methyltransferase" evidence="1">
    <location>
        <begin position="25"/>
        <end position="121"/>
    </location>
</feature>
<dbReference type="Proteomes" id="UP000006034">
    <property type="component" value="Unassembled WGS sequence"/>
</dbReference>
<dbReference type="InterPro" id="IPR041698">
    <property type="entry name" value="Methyltransf_25"/>
</dbReference>
<keyword evidence="3" id="KW-1185">Reference proteome</keyword>
<accession>E5Y8R1</accession>
<dbReference type="CDD" id="cd02440">
    <property type="entry name" value="AdoMet_MTases"/>
    <property type="match status" value="1"/>
</dbReference>
<evidence type="ECO:0000313" key="2">
    <source>
        <dbReference type="EMBL" id="EFV43640.1"/>
    </source>
</evidence>
<dbReference type="Pfam" id="PF13649">
    <property type="entry name" value="Methyltransf_25"/>
    <property type="match status" value="1"/>
</dbReference>
<gene>
    <name evidence="2" type="ORF">HMPREF0179_02579</name>
</gene>
<dbReference type="InterPro" id="IPR029063">
    <property type="entry name" value="SAM-dependent_MTases_sf"/>
</dbReference>
<proteinExistence type="predicted"/>
<reference evidence="2 3" key="1">
    <citation type="submission" date="2010-10" db="EMBL/GenBank/DDBJ databases">
        <authorList>
            <consortium name="The Broad Institute Genome Sequencing Platform"/>
            <person name="Ward D."/>
            <person name="Earl A."/>
            <person name="Feldgarden M."/>
            <person name="Young S.K."/>
            <person name="Gargeya S."/>
            <person name="Zeng Q."/>
            <person name="Alvarado L."/>
            <person name="Berlin A."/>
            <person name="Bochicchio J."/>
            <person name="Chapman S.B."/>
            <person name="Chen Z."/>
            <person name="Freedman E."/>
            <person name="Gellesch M."/>
            <person name="Goldberg J."/>
            <person name="Griggs A."/>
            <person name="Gujja S."/>
            <person name="Heilman E."/>
            <person name="Heiman D."/>
            <person name="Howarth C."/>
            <person name="Mehta T."/>
            <person name="Neiman D."/>
            <person name="Pearson M."/>
            <person name="Roberts A."/>
            <person name="Saif S."/>
            <person name="Shea T."/>
            <person name="Shenoy N."/>
            <person name="Sisk P."/>
            <person name="Stolte C."/>
            <person name="Sykes S."/>
            <person name="White J."/>
            <person name="Yandava C."/>
            <person name="Allen-Vercoe E."/>
            <person name="Sibley C."/>
            <person name="Ambrose C.E."/>
            <person name="Strauss J."/>
            <person name="Daigneault M."/>
            <person name="Haas B."/>
            <person name="Nusbaum C."/>
            <person name="Birren B."/>
        </authorList>
    </citation>
    <scope>NUCLEOTIDE SEQUENCE [LARGE SCALE GENOMIC DNA]</scope>
    <source>
        <strain evidence="2 3">3_1_6</strain>
    </source>
</reference>
<dbReference type="GeneID" id="78085708"/>
<dbReference type="AlphaFoldDB" id="E5Y8R1"/>
<evidence type="ECO:0000259" key="1">
    <source>
        <dbReference type="Pfam" id="PF13649"/>
    </source>
</evidence>
<reference evidence="2 3" key="2">
    <citation type="submission" date="2013-04" db="EMBL/GenBank/DDBJ databases">
        <title>The Genome Sequence of Bilophila wadsworthia 3_1_6.</title>
        <authorList>
            <consortium name="The Broad Institute Genomics Platform"/>
            <person name="Earl A."/>
            <person name="Ward D."/>
            <person name="Feldgarden M."/>
            <person name="Gevers D."/>
            <person name="Sibley C."/>
            <person name="Strauss J."/>
            <person name="Allen-Vercoe E."/>
            <person name="Walker B."/>
            <person name="Young S."/>
            <person name="Zeng Q."/>
            <person name="Gargeya S."/>
            <person name="Fitzgerald M."/>
            <person name="Haas B."/>
            <person name="Abouelleil A."/>
            <person name="Allen A.W."/>
            <person name="Alvarado L."/>
            <person name="Arachchi H.M."/>
            <person name="Berlin A.M."/>
            <person name="Chapman S.B."/>
            <person name="Gainer-Dewar J."/>
            <person name="Goldberg J."/>
            <person name="Griggs A."/>
            <person name="Gujja S."/>
            <person name="Hansen M."/>
            <person name="Howarth C."/>
            <person name="Imamovic A."/>
            <person name="Ireland A."/>
            <person name="Larimer J."/>
            <person name="McCowan C."/>
            <person name="Murphy C."/>
            <person name="Pearson M."/>
            <person name="Poon T.W."/>
            <person name="Priest M."/>
            <person name="Roberts A."/>
            <person name="Saif S."/>
            <person name="Shea T."/>
            <person name="Sisk P."/>
            <person name="Sykes S."/>
            <person name="Wortman J."/>
            <person name="Nusbaum C."/>
            <person name="Birren B."/>
        </authorList>
    </citation>
    <scope>NUCLEOTIDE SEQUENCE [LARGE SCALE GENOMIC DNA]</scope>
    <source>
        <strain evidence="2 3">3_1_6</strain>
    </source>
</reference>
<organism evidence="2 3">
    <name type="scientific">Bilophila wadsworthia (strain 3_1_6)</name>
    <dbReference type="NCBI Taxonomy" id="563192"/>
    <lineage>
        <taxon>Bacteria</taxon>
        <taxon>Pseudomonadati</taxon>
        <taxon>Thermodesulfobacteriota</taxon>
        <taxon>Desulfovibrionia</taxon>
        <taxon>Desulfovibrionales</taxon>
        <taxon>Desulfovibrionaceae</taxon>
        <taxon>Bilophila</taxon>
    </lineage>
</organism>
<dbReference type="SUPFAM" id="SSF53335">
    <property type="entry name" value="S-adenosyl-L-methionine-dependent methyltransferases"/>
    <property type="match status" value="1"/>
</dbReference>